<evidence type="ECO:0000256" key="5">
    <source>
        <dbReference type="ARBA" id="ARBA00023002"/>
    </source>
</evidence>
<dbReference type="GO" id="GO:0019478">
    <property type="term" value="P:D-amino acid catabolic process"/>
    <property type="evidence" value="ECO:0007669"/>
    <property type="project" value="TreeGrafter"/>
</dbReference>
<dbReference type="InterPro" id="IPR006181">
    <property type="entry name" value="D-amino_acid_oxidase_CS"/>
</dbReference>
<dbReference type="GO" id="GO:0071949">
    <property type="term" value="F:FAD binding"/>
    <property type="evidence" value="ECO:0007669"/>
    <property type="project" value="InterPro"/>
</dbReference>
<comment type="cofactor">
    <cofactor evidence="1">
        <name>FAD</name>
        <dbReference type="ChEBI" id="CHEBI:57692"/>
    </cofactor>
</comment>
<comment type="similarity">
    <text evidence="2">Belongs to the DAMOX/DASOX family.</text>
</comment>
<dbReference type="SUPFAM" id="SSF54373">
    <property type="entry name" value="FAD-linked reductases, C-terminal domain"/>
    <property type="match status" value="1"/>
</dbReference>
<proteinExistence type="inferred from homology"/>
<evidence type="ECO:0000313" key="8">
    <source>
        <dbReference type="EMBL" id="EZF48862.1"/>
    </source>
</evidence>
<keyword evidence="4" id="KW-0274">FAD</keyword>
<evidence type="ECO:0000256" key="4">
    <source>
        <dbReference type="ARBA" id="ARBA00022827"/>
    </source>
</evidence>
<keyword evidence="6" id="KW-0732">Signal</keyword>
<evidence type="ECO:0000256" key="6">
    <source>
        <dbReference type="SAM" id="SignalP"/>
    </source>
</evidence>
<organism evidence="8">
    <name type="scientific">Trichophyton rubrum CBS 288.86</name>
    <dbReference type="NCBI Taxonomy" id="1215330"/>
    <lineage>
        <taxon>Eukaryota</taxon>
        <taxon>Fungi</taxon>
        <taxon>Dikarya</taxon>
        <taxon>Ascomycota</taxon>
        <taxon>Pezizomycotina</taxon>
        <taxon>Eurotiomycetes</taxon>
        <taxon>Eurotiomycetidae</taxon>
        <taxon>Onygenales</taxon>
        <taxon>Arthrodermataceae</taxon>
        <taxon>Trichophyton</taxon>
    </lineage>
</organism>
<feature type="chain" id="PRO_5001510945" description="FAD dependent oxidoreductase domain-containing protein" evidence="6">
    <location>
        <begin position="23"/>
        <end position="353"/>
    </location>
</feature>
<feature type="domain" description="FAD dependent oxidoreductase" evidence="7">
    <location>
        <begin position="9"/>
        <end position="336"/>
    </location>
</feature>
<dbReference type="InterPro" id="IPR023209">
    <property type="entry name" value="DAO"/>
</dbReference>
<keyword evidence="3" id="KW-0285">Flavoprotein</keyword>
<dbReference type="SUPFAM" id="SSF51971">
    <property type="entry name" value="Nucleotide-binding domain"/>
    <property type="match status" value="1"/>
</dbReference>
<reference evidence="8" key="1">
    <citation type="submission" date="2014-02" db="EMBL/GenBank/DDBJ databases">
        <title>The Genome Sequence of Trichophyton rubrum (morphotype fischeri) CBS 288.86.</title>
        <authorList>
            <consortium name="The Broad Institute Genomics Platform"/>
            <person name="Cuomo C.A."/>
            <person name="White T.C."/>
            <person name="Graser Y."/>
            <person name="Martinez-Rossi N."/>
            <person name="Heitman J."/>
            <person name="Young S.K."/>
            <person name="Zeng Q."/>
            <person name="Gargeya S."/>
            <person name="Abouelleil A."/>
            <person name="Alvarado L."/>
            <person name="Chapman S.B."/>
            <person name="Gainer-Dewar J."/>
            <person name="Goldberg J."/>
            <person name="Griggs A."/>
            <person name="Gujja S."/>
            <person name="Hansen M."/>
            <person name="Howarth C."/>
            <person name="Imamovic A."/>
            <person name="Larimer J."/>
            <person name="Martinez D."/>
            <person name="Murphy C."/>
            <person name="Pearson M.D."/>
            <person name="Persinoti G."/>
            <person name="Poon T."/>
            <person name="Priest M."/>
            <person name="Roberts A.D."/>
            <person name="Saif S."/>
            <person name="Shea T.D."/>
            <person name="Sykes S.N."/>
            <person name="Wortman J."/>
            <person name="Nusbaum C."/>
            <person name="Birren B."/>
        </authorList>
    </citation>
    <scope>NUCLEOTIDE SEQUENCE [LARGE SCALE GENOMIC DNA]</scope>
    <source>
        <strain evidence="8">CBS 288.86</strain>
    </source>
</reference>
<evidence type="ECO:0000256" key="2">
    <source>
        <dbReference type="ARBA" id="ARBA00006730"/>
    </source>
</evidence>
<dbReference type="PROSITE" id="PS00677">
    <property type="entry name" value="DAO"/>
    <property type="match status" value="1"/>
</dbReference>
<evidence type="ECO:0000256" key="1">
    <source>
        <dbReference type="ARBA" id="ARBA00001974"/>
    </source>
</evidence>
<dbReference type="Gene3D" id="3.40.50.720">
    <property type="entry name" value="NAD(P)-binding Rossmann-like Domain"/>
    <property type="match status" value="1"/>
</dbReference>
<sequence>MQARGQGTIVVIGAGILGLSSALELIEKPQTSKYQIVLVADHFSTDPPNPVYATTNAGAHFRPIPATDTQTELESDHAVRTYSRFKKLAEEEPAFGIKFLEGIEYVSGPAAEKYKAMTPNYVKQEGFRLLEGPEKPAGVEFAARYESFIVEPDTYCFHLLRRFSLKGGKILRLRLQSVEEAFCLEGYKVSLVVNCSGMGFGDQKTFIIRGQTCLIAETATKTVTQQNADGTWTFLVPRPLNGGTVVGGTKEVGDWNPTASMAVREELLRNAAKMYPGIVNSKGGFDVIKDIVGRRPAREGGMRLEVETLPNKRPVVHAYGIGGRGFETSWGIAEDVQRMVTETLGKRPLASRL</sequence>
<evidence type="ECO:0000259" key="7">
    <source>
        <dbReference type="Pfam" id="PF01266"/>
    </source>
</evidence>
<name>A0A022VRD1_TRIRU</name>
<dbReference type="Proteomes" id="UP000023758">
    <property type="component" value="Unassembled WGS sequence"/>
</dbReference>
<feature type="signal peptide" evidence="6">
    <location>
        <begin position="1"/>
        <end position="22"/>
    </location>
</feature>
<dbReference type="EMBL" id="KK207916">
    <property type="protein sequence ID" value="EZF48862.1"/>
    <property type="molecule type" value="Genomic_DNA"/>
</dbReference>
<accession>A0A022VRD1</accession>
<dbReference type="PANTHER" id="PTHR11530:SF26">
    <property type="entry name" value="FAD DEPENDENT OXIDOREDUCTASE SUPERFAMILY (AFU_ORTHOLOGUE AFUA_5G13940)"/>
    <property type="match status" value="1"/>
</dbReference>
<protein>
    <recommendedName>
        <fullName evidence="7">FAD dependent oxidoreductase domain-containing protein</fullName>
    </recommendedName>
</protein>
<gene>
    <name evidence="8" type="ORF">H103_07531</name>
</gene>
<dbReference type="OrthoDB" id="2015447at2759"/>
<dbReference type="Pfam" id="PF01266">
    <property type="entry name" value="DAO"/>
    <property type="match status" value="1"/>
</dbReference>
<dbReference type="Gene3D" id="3.30.9.10">
    <property type="entry name" value="D-Amino Acid Oxidase, subunit A, domain 2"/>
    <property type="match status" value="1"/>
</dbReference>
<dbReference type="InterPro" id="IPR006076">
    <property type="entry name" value="FAD-dep_OxRdtase"/>
</dbReference>
<dbReference type="GO" id="GO:0005737">
    <property type="term" value="C:cytoplasm"/>
    <property type="evidence" value="ECO:0007669"/>
    <property type="project" value="TreeGrafter"/>
</dbReference>
<dbReference type="HOGENOM" id="CLU_034311_2_0_1"/>
<dbReference type="AlphaFoldDB" id="A0A022VRD1"/>
<keyword evidence="5" id="KW-0560">Oxidoreductase</keyword>
<dbReference type="PIRSF" id="PIRSF000189">
    <property type="entry name" value="D-aa_oxidase"/>
    <property type="match status" value="1"/>
</dbReference>
<dbReference type="GO" id="GO:0003884">
    <property type="term" value="F:D-amino-acid oxidase activity"/>
    <property type="evidence" value="ECO:0007669"/>
    <property type="project" value="InterPro"/>
</dbReference>
<dbReference type="PANTHER" id="PTHR11530">
    <property type="entry name" value="D-AMINO ACID OXIDASE"/>
    <property type="match status" value="1"/>
</dbReference>
<evidence type="ECO:0000256" key="3">
    <source>
        <dbReference type="ARBA" id="ARBA00022630"/>
    </source>
</evidence>